<dbReference type="RefSeq" id="WP_184865268.1">
    <property type="nucleotide sequence ID" value="NZ_BAAAWY010000030.1"/>
</dbReference>
<name>A0A7W9NIN1_9PSEU</name>
<evidence type="ECO:0000313" key="5">
    <source>
        <dbReference type="Proteomes" id="UP000585638"/>
    </source>
</evidence>
<dbReference type="Proteomes" id="UP000585638">
    <property type="component" value="Unassembled WGS sequence"/>
</dbReference>
<dbReference type="InterPro" id="IPR004104">
    <property type="entry name" value="Gfo/Idh/MocA-like_OxRdtase_C"/>
</dbReference>
<organism evidence="4 5">
    <name type="scientific">Kutzneria kofuensis</name>
    <dbReference type="NCBI Taxonomy" id="103725"/>
    <lineage>
        <taxon>Bacteria</taxon>
        <taxon>Bacillati</taxon>
        <taxon>Actinomycetota</taxon>
        <taxon>Actinomycetes</taxon>
        <taxon>Pseudonocardiales</taxon>
        <taxon>Pseudonocardiaceae</taxon>
        <taxon>Kutzneria</taxon>
    </lineage>
</organism>
<accession>A0A7W9NIN1</accession>
<dbReference type="PANTHER" id="PTHR43377">
    <property type="entry name" value="BILIVERDIN REDUCTASE A"/>
    <property type="match status" value="1"/>
</dbReference>
<reference evidence="4 5" key="1">
    <citation type="submission" date="2020-08" db="EMBL/GenBank/DDBJ databases">
        <title>Sequencing the genomes of 1000 actinobacteria strains.</title>
        <authorList>
            <person name="Klenk H.-P."/>
        </authorList>
    </citation>
    <scope>NUCLEOTIDE SEQUENCE [LARGE SCALE GENOMIC DNA]</scope>
    <source>
        <strain evidence="4 5">DSM 43851</strain>
    </source>
</reference>
<evidence type="ECO:0000259" key="3">
    <source>
        <dbReference type="Pfam" id="PF02894"/>
    </source>
</evidence>
<evidence type="ECO:0000313" key="4">
    <source>
        <dbReference type="EMBL" id="MBB5893754.1"/>
    </source>
</evidence>
<dbReference type="InterPro" id="IPR000683">
    <property type="entry name" value="Gfo/Idh/MocA-like_OxRdtase_N"/>
</dbReference>
<dbReference type="AlphaFoldDB" id="A0A7W9NIN1"/>
<feature type="domain" description="Gfo/Idh/MocA-like oxidoreductase N-terminal" evidence="2">
    <location>
        <begin position="38"/>
        <end position="121"/>
    </location>
</feature>
<dbReference type="InterPro" id="IPR036291">
    <property type="entry name" value="NAD(P)-bd_dom_sf"/>
</dbReference>
<evidence type="ECO:0000259" key="2">
    <source>
        <dbReference type="Pfam" id="PF01408"/>
    </source>
</evidence>
<protein>
    <submittedName>
        <fullName evidence="4">Putative dehydrogenase</fullName>
    </submittedName>
</protein>
<dbReference type="InterPro" id="IPR051450">
    <property type="entry name" value="Gfo/Idh/MocA_Oxidoreductases"/>
</dbReference>
<dbReference type="EMBL" id="JACHIR010000001">
    <property type="protein sequence ID" value="MBB5893754.1"/>
    <property type="molecule type" value="Genomic_DNA"/>
</dbReference>
<dbReference type="Pfam" id="PF01408">
    <property type="entry name" value="GFO_IDH_MocA"/>
    <property type="match status" value="1"/>
</dbReference>
<gene>
    <name evidence="4" type="ORF">BJ998_004950</name>
</gene>
<dbReference type="Pfam" id="PF02894">
    <property type="entry name" value="GFO_IDH_MocA_C"/>
    <property type="match status" value="1"/>
</dbReference>
<dbReference type="Gene3D" id="3.30.360.10">
    <property type="entry name" value="Dihydrodipicolinate Reductase, domain 2"/>
    <property type="match status" value="1"/>
</dbReference>
<dbReference type="PANTHER" id="PTHR43377:SF1">
    <property type="entry name" value="BILIVERDIN REDUCTASE A"/>
    <property type="match status" value="1"/>
</dbReference>
<sequence length="315" mass="33273">MRVAVLSFAHERAETYARLLHARPDVELLIADPEGSPENQEKARAVAAELGVSYVDEWDDVLEWLPIAVVVTTEVERRPEIVERLAEAEAFVLCEQPLALKEAAVKEMVDNCDMGGVRLTLASPACYGGAFDTVRKGIADGIVGTLTTIHGSYNTRPTDGGALAANAPVLLDVVDTVLGGEPARQVYAQTNSILSGRSDVESAAVVTVTYANGVVASFDCSWSQEPTAGPVVSFVGDKATVEYTASPRMLGGVDTAGHRRELGGGDQISAMLTDFLGTVETRAGSGPDGQAALRTQRVIQAAYESAQTGQPVDLK</sequence>
<evidence type="ECO:0000256" key="1">
    <source>
        <dbReference type="ARBA" id="ARBA00010928"/>
    </source>
</evidence>
<comment type="caution">
    <text evidence="4">The sequence shown here is derived from an EMBL/GenBank/DDBJ whole genome shotgun (WGS) entry which is preliminary data.</text>
</comment>
<feature type="domain" description="Gfo/Idh/MocA-like oxidoreductase C-terminal" evidence="3">
    <location>
        <begin position="157"/>
        <end position="314"/>
    </location>
</feature>
<comment type="similarity">
    <text evidence="1">Belongs to the Gfo/Idh/MocA family.</text>
</comment>
<dbReference type="GO" id="GO:0000166">
    <property type="term" value="F:nucleotide binding"/>
    <property type="evidence" value="ECO:0007669"/>
    <property type="project" value="InterPro"/>
</dbReference>
<proteinExistence type="inferred from homology"/>
<dbReference type="Gene3D" id="3.40.50.720">
    <property type="entry name" value="NAD(P)-binding Rossmann-like Domain"/>
    <property type="match status" value="1"/>
</dbReference>
<keyword evidence="5" id="KW-1185">Reference proteome</keyword>
<dbReference type="SUPFAM" id="SSF51735">
    <property type="entry name" value="NAD(P)-binding Rossmann-fold domains"/>
    <property type="match status" value="1"/>
</dbReference>
<dbReference type="SUPFAM" id="SSF55347">
    <property type="entry name" value="Glyceraldehyde-3-phosphate dehydrogenase-like, C-terminal domain"/>
    <property type="match status" value="1"/>
</dbReference>